<dbReference type="OrthoDB" id="8479357at2"/>
<evidence type="ECO:0000256" key="2">
    <source>
        <dbReference type="ARBA" id="ARBA00023015"/>
    </source>
</evidence>
<protein>
    <submittedName>
        <fullName evidence="7">LysR family transcriptional regulator</fullName>
    </submittedName>
</protein>
<dbReference type="AlphaFoldDB" id="A0A918DE10"/>
<dbReference type="Pfam" id="PF03466">
    <property type="entry name" value="LysR_substrate"/>
    <property type="match status" value="1"/>
</dbReference>
<evidence type="ECO:0000313" key="8">
    <source>
        <dbReference type="Proteomes" id="UP000598196"/>
    </source>
</evidence>
<evidence type="ECO:0000259" key="6">
    <source>
        <dbReference type="PROSITE" id="PS50931"/>
    </source>
</evidence>
<dbReference type="RefSeq" id="WP_146284601.1">
    <property type="nucleotide sequence ID" value="NZ_BMLP01000013.1"/>
</dbReference>
<dbReference type="GO" id="GO:2000142">
    <property type="term" value="P:regulation of DNA-templated transcription initiation"/>
    <property type="evidence" value="ECO:0007669"/>
    <property type="project" value="TreeGrafter"/>
</dbReference>
<dbReference type="InterPro" id="IPR036388">
    <property type="entry name" value="WH-like_DNA-bd_sf"/>
</dbReference>
<dbReference type="PRINTS" id="PR00039">
    <property type="entry name" value="HTHLYSR"/>
</dbReference>
<evidence type="ECO:0000256" key="5">
    <source>
        <dbReference type="ARBA" id="ARBA00023163"/>
    </source>
</evidence>
<feature type="domain" description="HTH lysR-type" evidence="6">
    <location>
        <begin position="1"/>
        <end position="58"/>
    </location>
</feature>
<dbReference type="InterPro" id="IPR005119">
    <property type="entry name" value="LysR_subst-bd"/>
</dbReference>
<dbReference type="InterPro" id="IPR036390">
    <property type="entry name" value="WH_DNA-bd_sf"/>
</dbReference>
<sequence length="306" mass="33073">MDVKRLHAFVRVVDIGSITRASTMLRIAQPALSQQITALEQHFGKPLLLRSKRGVVPTEAGRILYTHCQRILKQMEQAELDISATSEAVTGFVSVALAPLSLGSLIAVQLMAAIRSRYPGIVLHINENVGGVISEQVMTGKTDVALIFDPGNVPSLSFQPVTTEELYFVKRGGDGVQMPDGREAEVTFAEAVAGPLVLPRRIHTIRQVIDTTLSRAGLSATVIVETESISLLAGALAEGLGATILPRSAAFAVLRRVPDAKLMRIRKPNMKISMAICVSGQLPLSEPAAVVRDHLMRLAQEFTQRD</sequence>
<keyword evidence="2" id="KW-0805">Transcription regulation</keyword>
<dbReference type="InterPro" id="IPR000847">
    <property type="entry name" value="LysR_HTH_N"/>
</dbReference>
<evidence type="ECO:0000256" key="1">
    <source>
        <dbReference type="ARBA" id="ARBA00009437"/>
    </source>
</evidence>
<name>A0A918DE10_9RHOB</name>
<keyword evidence="3" id="KW-0238">DNA-binding</keyword>
<dbReference type="EMBL" id="BMLP01000013">
    <property type="protein sequence ID" value="GGO38662.1"/>
    <property type="molecule type" value="Genomic_DNA"/>
</dbReference>
<dbReference type="Gene3D" id="1.10.10.10">
    <property type="entry name" value="Winged helix-like DNA-binding domain superfamily/Winged helix DNA-binding domain"/>
    <property type="match status" value="1"/>
</dbReference>
<dbReference type="Pfam" id="PF00126">
    <property type="entry name" value="HTH_1"/>
    <property type="match status" value="1"/>
</dbReference>
<dbReference type="SUPFAM" id="SSF53850">
    <property type="entry name" value="Periplasmic binding protein-like II"/>
    <property type="match status" value="1"/>
</dbReference>
<evidence type="ECO:0000256" key="4">
    <source>
        <dbReference type="ARBA" id="ARBA00023159"/>
    </source>
</evidence>
<proteinExistence type="inferred from homology"/>
<organism evidence="7 8">
    <name type="scientific">Gemmobacter aquaticus</name>
    <dbReference type="NCBI Taxonomy" id="490185"/>
    <lineage>
        <taxon>Bacteria</taxon>
        <taxon>Pseudomonadati</taxon>
        <taxon>Pseudomonadota</taxon>
        <taxon>Alphaproteobacteria</taxon>
        <taxon>Rhodobacterales</taxon>
        <taxon>Paracoccaceae</taxon>
        <taxon>Gemmobacter</taxon>
    </lineage>
</organism>
<reference evidence="7 8" key="1">
    <citation type="journal article" date="2014" name="Int. J. Syst. Evol. Microbiol.">
        <title>Complete genome sequence of Corynebacterium casei LMG S-19264T (=DSM 44701T), isolated from a smear-ripened cheese.</title>
        <authorList>
            <consortium name="US DOE Joint Genome Institute (JGI-PGF)"/>
            <person name="Walter F."/>
            <person name="Albersmeier A."/>
            <person name="Kalinowski J."/>
            <person name="Ruckert C."/>
        </authorList>
    </citation>
    <scope>NUCLEOTIDE SEQUENCE [LARGE SCALE GENOMIC DNA]</scope>
    <source>
        <strain evidence="7 8">CGMCC 1.7029</strain>
    </source>
</reference>
<accession>A0A918DE10</accession>
<gene>
    <name evidence="7" type="primary">nac</name>
    <name evidence="7" type="ORF">GCM10010991_36290</name>
</gene>
<comment type="similarity">
    <text evidence="1">Belongs to the LysR transcriptional regulatory family.</text>
</comment>
<keyword evidence="8" id="KW-1185">Reference proteome</keyword>
<dbReference type="PROSITE" id="PS50931">
    <property type="entry name" value="HTH_LYSR"/>
    <property type="match status" value="1"/>
</dbReference>
<evidence type="ECO:0000256" key="3">
    <source>
        <dbReference type="ARBA" id="ARBA00023125"/>
    </source>
</evidence>
<dbReference type="GO" id="GO:0003700">
    <property type="term" value="F:DNA-binding transcription factor activity"/>
    <property type="evidence" value="ECO:0007669"/>
    <property type="project" value="InterPro"/>
</dbReference>
<keyword evidence="5" id="KW-0804">Transcription</keyword>
<dbReference type="PANTHER" id="PTHR30293:SF0">
    <property type="entry name" value="NITROGEN ASSIMILATION REGULATORY PROTEIN NAC"/>
    <property type="match status" value="1"/>
</dbReference>
<evidence type="ECO:0000313" key="7">
    <source>
        <dbReference type="EMBL" id="GGO38662.1"/>
    </source>
</evidence>
<dbReference type="SUPFAM" id="SSF46785">
    <property type="entry name" value="Winged helix' DNA-binding domain"/>
    <property type="match status" value="1"/>
</dbReference>
<dbReference type="Gene3D" id="3.40.190.290">
    <property type="match status" value="1"/>
</dbReference>
<dbReference type="PANTHER" id="PTHR30293">
    <property type="entry name" value="TRANSCRIPTIONAL REGULATORY PROTEIN NAC-RELATED"/>
    <property type="match status" value="1"/>
</dbReference>
<dbReference type="FunFam" id="1.10.10.10:FF:000001">
    <property type="entry name" value="LysR family transcriptional regulator"/>
    <property type="match status" value="1"/>
</dbReference>
<keyword evidence="4" id="KW-0010">Activator</keyword>
<dbReference type="Proteomes" id="UP000598196">
    <property type="component" value="Unassembled WGS sequence"/>
</dbReference>
<comment type="caution">
    <text evidence="7">The sequence shown here is derived from an EMBL/GenBank/DDBJ whole genome shotgun (WGS) entry which is preliminary data.</text>
</comment>
<dbReference type="GO" id="GO:0003677">
    <property type="term" value="F:DNA binding"/>
    <property type="evidence" value="ECO:0007669"/>
    <property type="project" value="UniProtKB-KW"/>
</dbReference>